<reference evidence="1" key="1">
    <citation type="submission" date="2018-05" db="EMBL/GenBank/DDBJ databases">
        <authorList>
            <person name="Lanie J.A."/>
            <person name="Ng W.-L."/>
            <person name="Kazmierczak K.M."/>
            <person name="Andrzejewski T.M."/>
            <person name="Davidsen T.M."/>
            <person name="Wayne K.J."/>
            <person name="Tettelin H."/>
            <person name="Glass J.I."/>
            <person name="Rusch D."/>
            <person name="Podicherti R."/>
            <person name="Tsui H.-C.T."/>
            <person name="Winkler M.E."/>
        </authorList>
    </citation>
    <scope>NUCLEOTIDE SEQUENCE</scope>
</reference>
<proteinExistence type="predicted"/>
<protein>
    <submittedName>
        <fullName evidence="1">Uncharacterized protein</fullName>
    </submittedName>
</protein>
<sequence length="82" mass="9461">MNLVTREQMTQTEKLSEKFSNEVGVDLNNQFENQVYGTIMELIESLENQLIDNETKVDYATHVFAKALDEMVDYLESPSLLN</sequence>
<organism evidence="1">
    <name type="scientific">marine metagenome</name>
    <dbReference type="NCBI Taxonomy" id="408172"/>
    <lineage>
        <taxon>unclassified sequences</taxon>
        <taxon>metagenomes</taxon>
        <taxon>ecological metagenomes</taxon>
    </lineage>
</organism>
<dbReference type="EMBL" id="UINC01008913">
    <property type="protein sequence ID" value="SVA40062.1"/>
    <property type="molecule type" value="Genomic_DNA"/>
</dbReference>
<gene>
    <name evidence="1" type="ORF">METZ01_LOCUS92916</name>
</gene>
<name>A0A381VIC8_9ZZZZ</name>
<accession>A0A381VIC8</accession>
<evidence type="ECO:0000313" key="1">
    <source>
        <dbReference type="EMBL" id="SVA40062.1"/>
    </source>
</evidence>
<dbReference type="AlphaFoldDB" id="A0A381VIC8"/>